<evidence type="ECO:0000313" key="2">
    <source>
        <dbReference type="Proteomes" id="UP000620124"/>
    </source>
</evidence>
<evidence type="ECO:0000313" key="1">
    <source>
        <dbReference type="EMBL" id="KAF7358167.1"/>
    </source>
</evidence>
<dbReference type="EMBL" id="JACAZI010000006">
    <property type="protein sequence ID" value="KAF7358167.1"/>
    <property type="molecule type" value="Genomic_DNA"/>
</dbReference>
<organism evidence="1 2">
    <name type="scientific">Mycena venus</name>
    <dbReference type="NCBI Taxonomy" id="2733690"/>
    <lineage>
        <taxon>Eukaryota</taxon>
        <taxon>Fungi</taxon>
        <taxon>Dikarya</taxon>
        <taxon>Basidiomycota</taxon>
        <taxon>Agaricomycotina</taxon>
        <taxon>Agaricomycetes</taxon>
        <taxon>Agaricomycetidae</taxon>
        <taxon>Agaricales</taxon>
        <taxon>Marasmiineae</taxon>
        <taxon>Mycenaceae</taxon>
        <taxon>Mycena</taxon>
    </lineage>
</organism>
<name>A0A8H7D3L8_9AGAR</name>
<gene>
    <name evidence="1" type="ORF">MVEN_00865100</name>
</gene>
<reference evidence="1" key="1">
    <citation type="submission" date="2020-05" db="EMBL/GenBank/DDBJ databases">
        <title>Mycena genomes resolve the evolution of fungal bioluminescence.</title>
        <authorList>
            <person name="Tsai I.J."/>
        </authorList>
    </citation>
    <scope>NUCLEOTIDE SEQUENCE</scope>
    <source>
        <strain evidence="1">CCC161011</strain>
    </source>
</reference>
<keyword evidence="2" id="KW-1185">Reference proteome</keyword>
<dbReference type="Proteomes" id="UP000620124">
    <property type="component" value="Unassembled WGS sequence"/>
</dbReference>
<protein>
    <submittedName>
        <fullName evidence="1">Uncharacterized protein</fullName>
    </submittedName>
</protein>
<comment type="caution">
    <text evidence="1">The sequence shown here is derived from an EMBL/GenBank/DDBJ whole genome shotgun (WGS) entry which is preliminary data.</text>
</comment>
<proteinExistence type="predicted"/>
<dbReference type="AlphaFoldDB" id="A0A8H7D3L8"/>
<sequence length="144" mass="16366">MPVYIVITPALGTATDNIYYVKFGDTKDVKGERIADYDTYNPLTNRDTVENANANSTINGTKIKENVLQRKSDSWLVKQHGQHSKAFNEEKNSQENGTEFFRFRPHDDGIPKLKDLVAKFRTLRLDLQSLLTIAECFPETSVTP</sequence>
<accession>A0A8H7D3L8</accession>